<accession>T5KGM5</accession>
<organism evidence="1 2">
    <name type="scientific">Microbacterium maritypicum MF109</name>
    <dbReference type="NCBI Taxonomy" id="1333857"/>
    <lineage>
        <taxon>Bacteria</taxon>
        <taxon>Bacillati</taxon>
        <taxon>Actinomycetota</taxon>
        <taxon>Actinomycetes</taxon>
        <taxon>Micrococcales</taxon>
        <taxon>Microbacteriaceae</taxon>
        <taxon>Microbacterium</taxon>
    </lineage>
</organism>
<dbReference type="Proteomes" id="UP000016033">
    <property type="component" value="Unassembled WGS sequence"/>
</dbReference>
<dbReference type="Gene3D" id="2.60.120.260">
    <property type="entry name" value="Galactose-binding domain-like"/>
    <property type="match status" value="1"/>
</dbReference>
<reference evidence="1 2" key="1">
    <citation type="journal article" date="2013" name="Genome Announc.">
        <title>Whole-genome sequences of five oyster-associated bacteria show potential for crude oil hydrocarbon degradation.</title>
        <authorList>
            <person name="Chauhan A."/>
            <person name="Green S."/>
            <person name="Pathak A."/>
            <person name="Thomas J."/>
            <person name="Venkatramanan R."/>
        </authorList>
    </citation>
    <scope>NUCLEOTIDE SEQUENCE [LARGE SCALE GENOMIC DNA]</scope>
    <source>
        <strain evidence="1 2">MF109</strain>
    </source>
</reference>
<protein>
    <submittedName>
        <fullName evidence="1">Uncharacterized protein</fullName>
    </submittedName>
</protein>
<dbReference type="EMBL" id="ATAO01000193">
    <property type="protein sequence ID" value="EQM75918.1"/>
    <property type="molecule type" value="Genomic_DNA"/>
</dbReference>
<comment type="caution">
    <text evidence="1">The sequence shown here is derived from an EMBL/GenBank/DDBJ whole genome shotgun (WGS) entry which is preliminary data.</text>
</comment>
<evidence type="ECO:0000313" key="1">
    <source>
        <dbReference type="EMBL" id="EQM75918.1"/>
    </source>
</evidence>
<name>T5KGM5_MICMQ</name>
<dbReference type="RefSeq" id="WP_021200045.1">
    <property type="nucleotide sequence ID" value="NZ_ATAO01000193.1"/>
</dbReference>
<proteinExistence type="predicted"/>
<sequence>MTAFSRHEVTARVLDVAGDIPLAGDLAGGVSLDASRLQHVQGQITVADRTGLLEQIDPRSSRRVSIDVSATFLSSGAVRARSFDLGIREVTPNRSAGTVTLQLASDEALLEDFAQLEDDPTPRQHQASVRALTNYVLSKIGATLQPGGPDADVTAYWPLQNQLANPSVEGALTPWTAGGNCSLFFSSPTQPGNPAGIAAAGYQSIAAGQLAVVPNALGSGPSVSPGKTYTLSAYGRRFITPNRTMFAVIRWLDASGIPVAPDVEGTPVALSDGSWIARCHVTATAPARATRAEVFFRVNGSTAAGQIGYIDCAMFNEGELQPYFDGSLPDDAHYAFNWAGEANKSASSREPLHDAPVPEAFVWRAGTSAMDFLSTLLKAAGLRLVCDERRRWTLREAGYRAEGNQTYRHGVNIETSDERLSREGDDWYDAAVYVYIWTDDAGIEQRRVDSFSAVPSPTKVRYVEVRTPYPGPGRAEHIVRRALSRGRILTVTTVPTWLEQTDQTLSIVLEGAPIQTGIAGTIAYNFDDDTMSVTSRTADTPAAAWVLIPAGETWNDSPSGASWIEEVI</sequence>
<gene>
    <name evidence="1" type="ORF">L687_18580</name>
</gene>
<dbReference type="PATRIC" id="fig|1333857.3.peg.2085"/>
<dbReference type="AlphaFoldDB" id="T5KGM5"/>
<evidence type="ECO:0000313" key="2">
    <source>
        <dbReference type="Proteomes" id="UP000016033"/>
    </source>
</evidence>